<keyword evidence="3" id="KW-1185">Reference proteome</keyword>
<gene>
    <name evidence="2" type="ORF">AVEN_241066_1</name>
</gene>
<dbReference type="EMBL" id="BGPR01042006">
    <property type="protein sequence ID" value="GBO18383.1"/>
    <property type="molecule type" value="Genomic_DNA"/>
</dbReference>
<feature type="compositionally biased region" description="Basic and acidic residues" evidence="1">
    <location>
        <begin position="27"/>
        <end position="38"/>
    </location>
</feature>
<sequence length="81" mass="8842">MSTPDPGSNTSSHSFTATWTSLNHHNNKTEGERAKELFSHTASSTQLGFKEQPTSIPQPQLSSSSQVLSHSIITSRPKFSK</sequence>
<dbReference type="AlphaFoldDB" id="A0A4Y2UZL7"/>
<dbReference type="Proteomes" id="UP000499080">
    <property type="component" value="Unassembled WGS sequence"/>
</dbReference>
<evidence type="ECO:0000313" key="2">
    <source>
        <dbReference type="EMBL" id="GBO18383.1"/>
    </source>
</evidence>
<protein>
    <submittedName>
        <fullName evidence="2">Uncharacterized protein</fullName>
    </submittedName>
</protein>
<organism evidence="2 3">
    <name type="scientific">Araneus ventricosus</name>
    <name type="common">Orbweaver spider</name>
    <name type="synonym">Epeira ventricosa</name>
    <dbReference type="NCBI Taxonomy" id="182803"/>
    <lineage>
        <taxon>Eukaryota</taxon>
        <taxon>Metazoa</taxon>
        <taxon>Ecdysozoa</taxon>
        <taxon>Arthropoda</taxon>
        <taxon>Chelicerata</taxon>
        <taxon>Arachnida</taxon>
        <taxon>Araneae</taxon>
        <taxon>Araneomorphae</taxon>
        <taxon>Entelegynae</taxon>
        <taxon>Araneoidea</taxon>
        <taxon>Araneidae</taxon>
        <taxon>Araneus</taxon>
    </lineage>
</organism>
<comment type="caution">
    <text evidence="2">The sequence shown here is derived from an EMBL/GenBank/DDBJ whole genome shotgun (WGS) entry which is preliminary data.</text>
</comment>
<feature type="compositionally biased region" description="Low complexity" evidence="1">
    <location>
        <begin position="52"/>
        <end position="75"/>
    </location>
</feature>
<evidence type="ECO:0000256" key="1">
    <source>
        <dbReference type="SAM" id="MobiDB-lite"/>
    </source>
</evidence>
<feature type="region of interest" description="Disordered" evidence="1">
    <location>
        <begin position="1"/>
        <end position="81"/>
    </location>
</feature>
<evidence type="ECO:0000313" key="3">
    <source>
        <dbReference type="Proteomes" id="UP000499080"/>
    </source>
</evidence>
<proteinExistence type="predicted"/>
<name>A0A4Y2UZL7_ARAVE</name>
<feature type="compositionally biased region" description="Polar residues" evidence="1">
    <location>
        <begin position="1"/>
        <end position="24"/>
    </location>
</feature>
<accession>A0A4Y2UZL7</accession>
<reference evidence="2 3" key="1">
    <citation type="journal article" date="2019" name="Sci. Rep.">
        <title>Orb-weaving spider Araneus ventricosus genome elucidates the spidroin gene catalogue.</title>
        <authorList>
            <person name="Kono N."/>
            <person name="Nakamura H."/>
            <person name="Ohtoshi R."/>
            <person name="Moran D.A.P."/>
            <person name="Shinohara A."/>
            <person name="Yoshida Y."/>
            <person name="Fujiwara M."/>
            <person name="Mori M."/>
            <person name="Tomita M."/>
            <person name="Arakawa K."/>
        </authorList>
    </citation>
    <scope>NUCLEOTIDE SEQUENCE [LARGE SCALE GENOMIC DNA]</scope>
</reference>